<dbReference type="Gene3D" id="3.20.20.80">
    <property type="entry name" value="Glycosidases"/>
    <property type="match status" value="1"/>
</dbReference>
<sequence>MFAYPWDLTDPSPEAAVAELAALGVRRIEVATAYHSAETIRPRRTAGVHVVIEPNVAHLPLDTSAFGMLAPSPGQLARRQPDLYPRLAAAARQHGMALTGWTIALHQSKLAEEYPEQALENCFGDRSGHGLCPANPEVAQYVVELATAVAATGHFDELMIESLSYTLAGHGHPHELWAVRLDPARRLLLSLCFCPSCLAAGQERGIDATALRSWVADRLGRDWNAPLAGVRTPDDGSELATLLVSRPDLAAYLRMRCEVVNDLLHRVVERGHRHGVRVVSGSAVWARPAAHNWMEGLDLGSIAAIADGVALMPYHPDPADVARDLDIATALMPPGRLQMLQTIWNSHHRDVDTLWAKIEQGLAVGIARFALYNLAMAPAAVLGWVPEVAARLANHSDPGRLADRPDTDRRQP</sequence>
<accession>A0A1C6UIE7</accession>
<dbReference type="STRING" id="227316.GA0070604_2864"/>
<name>A0A1C6UIE7_9ACTN</name>
<gene>
    <name evidence="1" type="ORF">GA0070604_2864</name>
</gene>
<dbReference type="Proteomes" id="UP000199696">
    <property type="component" value="Unassembled WGS sequence"/>
</dbReference>
<organism evidence="1 2">
    <name type="scientific">Micromonospora eburnea</name>
    <dbReference type="NCBI Taxonomy" id="227316"/>
    <lineage>
        <taxon>Bacteria</taxon>
        <taxon>Bacillati</taxon>
        <taxon>Actinomycetota</taxon>
        <taxon>Actinomycetes</taxon>
        <taxon>Micromonosporales</taxon>
        <taxon>Micromonosporaceae</taxon>
        <taxon>Micromonospora</taxon>
    </lineage>
</organism>
<proteinExistence type="predicted"/>
<dbReference type="EMBL" id="FMHY01000002">
    <property type="protein sequence ID" value="SCL53840.1"/>
    <property type="molecule type" value="Genomic_DNA"/>
</dbReference>
<dbReference type="AlphaFoldDB" id="A0A1C6UIE7"/>
<evidence type="ECO:0000313" key="2">
    <source>
        <dbReference type="Proteomes" id="UP000199696"/>
    </source>
</evidence>
<keyword evidence="2" id="KW-1185">Reference proteome</keyword>
<protein>
    <submittedName>
        <fullName evidence="1">Uncharacterized protein</fullName>
    </submittedName>
</protein>
<reference evidence="2" key="1">
    <citation type="submission" date="2016-06" db="EMBL/GenBank/DDBJ databases">
        <authorList>
            <person name="Varghese N."/>
            <person name="Submissions Spin"/>
        </authorList>
    </citation>
    <scope>NUCLEOTIDE SEQUENCE [LARGE SCALE GENOMIC DNA]</scope>
    <source>
        <strain evidence="2">DSM 44814</strain>
    </source>
</reference>
<evidence type="ECO:0000313" key="1">
    <source>
        <dbReference type="EMBL" id="SCL53840.1"/>
    </source>
</evidence>